<comment type="caution">
    <text evidence="10">The sequence shown here is derived from an EMBL/GenBank/DDBJ whole genome shotgun (WGS) entry which is preliminary data.</text>
</comment>
<feature type="domain" description="ABC transporter" evidence="8">
    <location>
        <begin position="336"/>
        <end position="569"/>
    </location>
</feature>
<keyword evidence="3" id="KW-0547">Nucleotide-binding</keyword>
<dbReference type="EMBL" id="JAWJZY010000004">
    <property type="protein sequence ID" value="MEE8659269.1"/>
    <property type="molecule type" value="Genomic_DNA"/>
</dbReference>
<evidence type="ECO:0000256" key="6">
    <source>
        <dbReference type="ARBA" id="ARBA00023136"/>
    </source>
</evidence>
<evidence type="ECO:0000256" key="2">
    <source>
        <dbReference type="ARBA" id="ARBA00022692"/>
    </source>
</evidence>
<dbReference type="PROSITE" id="PS00211">
    <property type="entry name" value="ABC_TRANSPORTER_1"/>
    <property type="match status" value="1"/>
</dbReference>
<dbReference type="SMART" id="SM00382">
    <property type="entry name" value="AAA"/>
    <property type="match status" value="1"/>
</dbReference>
<dbReference type="InterPro" id="IPR003593">
    <property type="entry name" value="AAA+_ATPase"/>
</dbReference>
<dbReference type="Proteomes" id="UP001312908">
    <property type="component" value="Unassembled WGS sequence"/>
</dbReference>
<keyword evidence="5 7" id="KW-1133">Transmembrane helix</keyword>
<feature type="domain" description="ABC transmembrane type-1" evidence="9">
    <location>
        <begin position="17"/>
        <end position="303"/>
    </location>
</feature>
<evidence type="ECO:0000256" key="5">
    <source>
        <dbReference type="ARBA" id="ARBA00022989"/>
    </source>
</evidence>
<evidence type="ECO:0000256" key="7">
    <source>
        <dbReference type="SAM" id="Phobius"/>
    </source>
</evidence>
<evidence type="ECO:0000259" key="9">
    <source>
        <dbReference type="PROSITE" id="PS50929"/>
    </source>
</evidence>
<dbReference type="Pfam" id="PF00005">
    <property type="entry name" value="ABC_tran"/>
    <property type="match status" value="1"/>
</dbReference>
<proteinExistence type="predicted"/>
<feature type="transmembrane region" description="Helical" evidence="7">
    <location>
        <begin position="54"/>
        <end position="79"/>
    </location>
</feature>
<dbReference type="InterPro" id="IPR027417">
    <property type="entry name" value="P-loop_NTPase"/>
</dbReference>
<gene>
    <name evidence="10" type="ORF">DOFOFD_09640</name>
</gene>
<dbReference type="InterPro" id="IPR003439">
    <property type="entry name" value="ABC_transporter-like_ATP-bd"/>
</dbReference>
<keyword evidence="4" id="KW-0067">ATP-binding</keyword>
<dbReference type="PANTHER" id="PTHR43394:SF1">
    <property type="entry name" value="ATP-BINDING CASSETTE SUB-FAMILY B MEMBER 10, MITOCHONDRIAL"/>
    <property type="match status" value="1"/>
</dbReference>
<evidence type="ECO:0000313" key="10">
    <source>
        <dbReference type="EMBL" id="MEE8659269.1"/>
    </source>
</evidence>
<dbReference type="SUPFAM" id="SSF52540">
    <property type="entry name" value="P-loop containing nucleoside triphosphate hydrolases"/>
    <property type="match status" value="1"/>
</dbReference>
<comment type="subcellular location">
    <subcellularLocation>
        <location evidence="1">Cell membrane</location>
        <topology evidence="1">Multi-pass membrane protein</topology>
    </subcellularLocation>
</comment>
<feature type="transmembrane region" description="Helical" evidence="7">
    <location>
        <begin position="247"/>
        <end position="267"/>
    </location>
</feature>
<evidence type="ECO:0000259" key="8">
    <source>
        <dbReference type="PROSITE" id="PS50893"/>
    </source>
</evidence>
<dbReference type="Gene3D" id="3.40.50.300">
    <property type="entry name" value="P-loop containing nucleotide triphosphate hydrolases"/>
    <property type="match status" value="1"/>
</dbReference>
<dbReference type="Gene3D" id="1.20.1560.10">
    <property type="entry name" value="ABC transporter type 1, transmembrane domain"/>
    <property type="match status" value="1"/>
</dbReference>
<dbReference type="InterPro" id="IPR011527">
    <property type="entry name" value="ABC1_TM_dom"/>
</dbReference>
<dbReference type="Pfam" id="PF00664">
    <property type="entry name" value="ABC_membrane"/>
    <property type="match status" value="1"/>
</dbReference>
<evidence type="ECO:0000256" key="1">
    <source>
        <dbReference type="ARBA" id="ARBA00004651"/>
    </source>
</evidence>
<dbReference type="InterPro" id="IPR039421">
    <property type="entry name" value="Type_1_exporter"/>
</dbReference>
<feature type="transmembrane region" description="Helical" evidence="7">
    <location>
        <begin position="21"/>
        <end position="42"/>
    </location>
</feature>
<accession>A0ABU7U337</accession>
<keyword evidence="11" id="KW-1185">Reference proteome</keyword>
<evidence type="ECO:0000313" key="11">
    <source>
        <dbReference type="Proteomes" id="UP001312908"/>
    </source>
</evidence>
<dbReference type="CDD" id="cd07346">
    <property type="entry name" value="ABC_6TM_exporters"/>
    <property type="match status" value="1"/>
</dbReference>
<feature type="transmembrane region" description="Helical" evidence="7">
    <location>
        <begin position="158"/>
        <end position="176"/>
    </location>
</feature>
<dbReference type="InterPro" id="IPR036640">
    <property type="entry name" value="ABC1_TM_sf"/>
</dbReference>
<name>A0ABU7U337_9PROT</name>
<dbReference type="PROSITE" id="PS50893">
    <property type="entry name" value="ABC_TRANSPORTER_2"/>
    <property type="match status" value="1"/>
</dbReference>
<evidence type="ECO:0000256" key="4">
    <source>
        <dbReference type="ARBA" id="ARBA00022840"/>
    </source>
</evidence>
<protein>
    <submittedName>
        <fullName evidence="10">ABC transporter ATPase/permease</fullName>
    </submittedName>
</protein>
<dbReference type="PANTHER" id="PTHR43394">
    <property type="entry name" value="ATP-DEPENDENT PERMEASE MDL1, MITOCHONDRIAL"/>
    <property type="match status" value="1"/>
</dbReference>
<dbReference type="InterPro" id="IPR017871">
    <property type="entry name" value="ABC_transporter-like_CS"/>
</dbReference>
<evidence type="ECO:0000256" key="3">
    <source>
        <dbReference type="ARBA" id="ARBA00022741"/>
    </source>
</evidence>
<sequence length="588" mass="64202">MRNDTLKSLRKPIRTLIWGGIWLGAFGGVSALIPLFGLAALAEALQTAPPDLHRIAMLAALIVVCTVLGWLATTLAMGLTHLADERLQARLRCQMIAHLGVLPLGWFTGTHSGMVRKAVEDDLTELHYLTAHHEVERIRALSQPIIGLFCLSLLDWRLALLAMATWPLYGVAYFWMMRGYRENLQLMDRDLAAISAAIVELIRNIVVIKSYRQARQNHHDYGQATSRFALFYGGWAGRTARIEAISALLLSVPVIMLTSLAGGYPLVTGGQVTPVMLFAEIMVAMTLPQCFQTLHTGNAAFKRAQAAAERIDYLLSRPSLPAPTPTHPISPTSAEVTFDHVSFAYDDGRPVLNHLSFTCAPGTVTALIGPSGAGKSTLARLVPRFYDVSKGAIRLGGVDVRQLDRATLYRQVGFVLQEVELLHGTVRDNICLGHINARESDIIAAAQAAQIDSVIQALPQGYDTMIGDGYCFSGGEAQRIALARMILANRPILILDEATSSADPEHEVQIQAALSHLARGRTVIVIAHRLASIAHADQILVLEDGRIVQKGRHEMLVSQEGCYKDLWEVENRAQPLSHPAETEGALPC</sequence>
<dbReference type="PROSITE" id="PS50929">
    <property type="entry name" value="ABC_TM1F"/>
    <property type="match status" value="1"/>
</dbReference>
<organism evidence="10 11">
    <name type="scientific">Sorlinia euscelidii</name>
    <dbReference type="NCBI Taxonomy" id="3081148"/>
    <lineage>
        <taxon>Bacteria</taxon>
        <taxon>Pseudomonadati</taxon>
        <taxon>Pseudomonadota</taxon>
        <taxon>Alphaproteobacteria</taxon>
        <taxon>Acetobacterales</taxon>
        <taxon>Acetobacteraceae</taxon>
        <taxon>Sorlinia</taxon>
    </lineage>
</organism>
<reference evidence="10 11" key="1">
    <citation type="submission" date="2023-10" db="EMBL/GenBank/DDBJ databases">
        <title>Sorlinia euscelidii gen. nov., sp. nov., an acetic acid bacteria isolated from the gut of Euscelidius variegatus emitter.</title>
        <authorList>
            <person name="Michoud G."/>
            <person name="Marasco R."/>
            <person name="Seferji K."/>
            <person name="Gonella E."/>
            <person name="Garuglieri E."/>
            <person name="Alma A."/>
            <person name="Mapelli F."/>
            <person name="Borin S."/>
            <person name="Daffonchio D."/>
            <person name="Crotti E."/>
        </authorList>
    </citation>
    <scope>NUCLEOTIDE SEQUENCE [LARGE SCALE GENOMIC DNA]</scope>
    <source>
        <strain evidence="10 11">EV16P</strain>
    </source>
</reference>
<keyword evidence="6 7" id="KW-0472">Membrane</keyword>
<dbReference type="RefSeq" id="WP_394820210.1">
    <property type="nucleotide sequence ID" value="NZ_JAWJZY010000004.1"/>
</dbReference>
<dbReference type="SUPFAM" id="SSF90123">
    <property type="entry name" value="ABC transporter transmembrane region"/>
    <property type="match status" value="1"/>
</dbReference>
<keyword evidence="2 7" id="KW-0812">Transmembrane</keyword>